<name>A0A255E9U1_9ACTN</name>
<organism evidence="4 5">
    <name type="scientific">Parenemella sanctibonifatiensis</name>
    <dbReference type="NCBI Taxonomy" id="2016505"/>
    <lineage>
        <taxon>Bacteria</taxon>
        <taxon>Bacillati</taxon>
        <taxon>Actinomycetota</taxon>
        <taxon>Actinomycetes</taxon>
        <taxon>Propionibacteriales</taxon>
        <taxon>Propionibacteriaceae</taxon>
        <taxon>Parenemella</taxon>
    </lineage>
</organism>
<feature type="domain" description="Thioesterase" evidence="3">
    <location>
        <begin position="50"/>
        <end position="127"/>
    </location>
</feature>
<proteinExistence type="inferred from homology"/>
<dbReference type="GO" id="GO:0005829">
    <property type="term" value="C:cytosol"/>
    <property type="evidence" value="ECO:0007669"/>
    <property type="project" value="TreeGrafter"/>
</dbReference>
<dbReference type="CDD" id="cd03443">
    <property type="entry name" value="PaaI_thioesterase"/>
    <property type="match status" value="1"/>
</dbReference>
<reference evidence="4 5" key="1">
    <citation type="submission" date="2017-07" db="EMBL/GenBank/DDBJ databases">
        <title>Draft whole genome sequences of clinical Proprionibacteriaceae strains.</title>
        <authorList>
            <person name="Bernier A.-M."/>
            <person name="Bernard K."/>
            <person name="Domingo M.-C."/>
        </authorList>
    </citation>
    <scope>NUCLEOTIDE SEQUENCE [LARGE SCALE GENOMIC DNA]</scope>
    <source>
        <strain evidence="4 5">NML 160184</strain>
    </source>
</reference>
<dbReference type="EMBL" id="NMVI01000013">
    <property type="protein sequence ID" value="OYN88319.1"/>
    <property type="molecule type" value="Genomic_DNA"/>
</dbReference>
<evidence type="ECO:0000256" key="1">
    <source>
        <dbReference type="ARBA" id="ARBA00008324"/>
    </source>
</evidence>
<accession>A0A255E9U1</accession>
<comment type="caution">
    <text evidence="4">The sequence shown here is derived from an EMBL/GenBank/DDBJ whole genome shotgun (WGS) entry which is preliminary data.</text>
</comment>
<evidence type="ECO:0000313" key="5">
    <source>
        <dbReference type="Proteomes" id="UP000216533"/>
    </source>
</evidence>
<dbReference type="AlphaFoldDB" id="A0A255E9U1"/>
<evidence type="ECO:0000256" key="2">
    <source>
        <dbReference type="ARBA" id="ARBA00022801"/>
    </source>
</evidence>
<dbReference type="SUPFAM" id="SSF54637">
    <property type="entry name" value="Thioesterase/thiol ester dehydrase-isomerase"/>
    <property type="match status" value="1"/>
</dbReference>
<dbReference type="InterPro" id="IPR003736">
    <property type="entry name" value="PAAI_dom"/>
</dbReference>
<sequence>MSQDSTGPGLPAWLNDFRSELDVRMGLEIEEITPERVVGSMPVAGNTQPMGMWHGGASGVLVESLASLGAAAYGFPDRAGVGVDLNVTHHRAVTRGRVHGVAEALRLGGRTVTYQVWLRNDEDELVASGRLTCQLVQLSGTPRTA</sequence>
<dbReference type="PANTHER" id="PTHR43240:SF5">
    <property type="entry name" value="1,4-DIHYDROXY-2-NAPHTHOYL-COA THIOESTERASE 1"/>
    <property type="match status" value="1"/>
</dbReference>
<dbReference type="RefSeq" id="WP_094450306.1">
    <property type="nucleotide sequence ID" value="NZ_NMVI01000013.1"/>
</dbReference>
<dbReference type="PANTHER" id="PTHR43240">
    <property type="entry name" value="1,4-DIHYDROXY-2-NAPHTHOYL-COA THIOESTERASE 1"/>
    <property type="match status" value="1"/>
</dbReference>
<dbReference type="NCBIfam" id="TIGR00369">
    <property type="entry name" value="unchar_dom_1"/>
    <property type="match status" value="1"/>
</dbReference>
<dbReference type="InterPro" id="IPR029069">
    <property type="entry name" value="HotDog_dom_sf"/>
</dbReference>
<keyword evidence="2" id="KW-0378">Hydrolase</keyword>
<gene>
    <name evidence="4" type="ORF">CGZ92_05150</name>
</gene>
<protein>
    <recommendedName>
        <fullName evidence="3">Thioesterase domain-containing protein</fullName>
    </recommendedName>
</protein>
<dbReference type="GO" id="GO:0061522">
    <property type="term" value="F:1,4-dihydroxy-2-naphthoyl-CoA thioesterase activity"/>
    <property type="evidence" value="ECO:0007669"/>
    <property type="project" value="TreeGrafter"/>
</dbReference>
<dbReference type="Pfam" id="PF03061">
    <property type="entry name" value="4HBT"/>
    <property type="match status" value="1"/>
</dbReference>
<evidence type="ECO:0000259" key="3">
    <source>
        <dbReference type="Pfam" id="PF03061"/>
    </source>
</evidence>
<dbReference type="Proteomes" id="UP000216533">
    <property type="component" value="Unassembled WGS sequence"/>
</dbReference>
<comment type="similarity">
    <text evidence="1">Belongs to the thioesterase PaaI family.</text>
</comment>
<dbReference type="Gene3D" id="3.10.129.10">
    <property type="entry name" value="Hotdog Thioesterase"/>
    <property type="match status" value="1"/>
</dbReference>
<evidence type="ECO:0000313" key="4">
    <source>
        <dbReference type="EMBL" id="OYN88319.1"/>
    </source>
</evidence>
<dbReference type="InterPro" id="IPR006683">
    <property type="entry name" value="Thioestr_dom"/>
</dbReference>